<name>A0ABQ9DYJ3_TEGGR</name>
<dbReference type="InterPro" id="IPR006202">
    <property type="entry name" value="Neur_chan_lig-bd"/>
</dbReference>
<proteinExistence type="predicted"/>
<evidence type="ECO:0000259" key="1">
    <source>
        <dbReference type="Pfam" id="PF02931"/>
    </source>
</evidence>
<protein>
    <recommendedName>
        <fullName evidence="1">Neurotransmitter-gated ion-channel ligand-binding domain-containing protein</fullName>
    </recommendedName>
</protein>
<comment type="caution">
    <text evidence="2">The sequence shown here is derived from an EMBL/GenBank/DDBJ whole genome shotgun (WGS) entry which is preliminary data.</text>
</comment>
<feature type="domain" description="Neurotransmitter-gated ion-channel ligand-binding" evidence="1">
    <location>
        <begin position="9"/>
        <end position="83"/>
    </location>
</feature>
<accession>A0ABQ9DYJ3</accession>
<dbReference type="Gene3D" id="2.70.170.10">
    <property type="entry name" value="Neurotransmitter-gated ion-channel ligand-binding domain"/>
    <property type="match status" value="1"/>
</dbReference>
<reference evidence="2 3" key="1">
    <citation type="submission" date="2022-12" db="EMBL/GenBank/DDBJ databases">
        <title>Chromosome-level genome of Tegillarca granosa.</title>
        <authorList>
            <person name="Kim J."/>
        </authorList>
    </citation>
    <scope>NUCLEOTIDE SEQUENCE [LARGE SCALE GENOMIC DNA]</scope>
    <source>
        <strain evidence="2">Teg-2019</strain>
        <tissue evidence="2">Adductor muscle</tissue>
    </source>
</reference>
<dbReference type="EMBL" id="JARBDR010000923">
    <property type="protein sequence ID" value="KAJ8298328.1"/>
    <property type="molecule type" value="Genomic_DNA"/>
</dbReference>
<gene>
    <name evidence="2" type="ORF">KUTeg_024859</name>
</gene>
<dbReference type="Proteomes" id="UP001217089">
    <property type="component" value="Unassembled WGS sequence"/>
</dbReference>
<dbReference type="SUPFAM" id="SSF63712">
    <property type="entry name" value="Nicotinic receptor ligand binding domain-like"/>
    <property type="match status" value="1"/>
</dbReference>
<evidence type="ECO:0000313" key="3">
    <source>
        <dbReference type="Proteomes" id="UP001217089"/>
    </source>
</evidence>
<organism evidence="2 3">
    <name type="scientific">Tegillarca granosa</name>
    <name type="common">Malaysian cockle</name>
    <name type="synonym">Anadara granosa</name>
    <dbReference type="NCBI Taxonomy" id="220873"/>
    <lineage>
        <taxon>Eukaryota</taxon>
        <taxon>Metazoa</taxon>
        <taxon>Spiralia</taxon>
        <taxon>Lophotrochozoa</taxon>
        <taxon>Mollusca</taxon>
        <taxon>Bivalvia</taxon>
        <taxon>Autobranchia</taxon>
        <taxon>Pteriomorphia</taxon>
        <taxon>Arcoida</taxon>
        <taxon>Arcoidea</taxon>
        <taxon>Arcidae</taxon>
        <taxon>Tegillarca</taxon>
    </lineage>
</organism>
<keyword evidence="3" id="KW-1185">Reference proteome</keyword>
<sequence length="95" mass="10821">MPGVDYKNHLSVWNPDLYVSNAVSSTIHSVTQPNSFMRIYPNGTILKSERLTVRFVCPLSYSSFPHSTQPCSMRLKSCKLSSYYVLAYFNCKAVF</sequence>
<dbReference type="Pfam" id="PF02931">
    <property type="entry name" value="Neur_chan_LBD"/>
    <property type="match status" value="1"/>
</dbReference>
<evidence type="ECO:0000313" key="2">
    <source>
        <dbReference type="EMBL" id="KAJ8298328.1"/>
    </source>
</evidence>
<dbReference type="InterPro" id="IPR036734">
    <property type="entry name" value="Neur_chan_lig-bd_sf"/>
</dbReference>